<evidence type="ECO:0000313" key="4">
    <source>
        <dbReference type="Proteomes" id="UP000254866"/>
    </source>
</evidence>
<sequence>MGKQKGFNKASTHPDSTDKSTTTAKSISTATSGFAIQARNNGILNLQSSKPPANLEDIIKRHARSCETASPTESRFKRYVNKVKGAGNESTMAHEVSKHMLKEYDDGGYKTSYNRAFTAFPKDVGFNNGLSAPQPDLVEGLDMEEFRPFPVGNHIDGAVLYQDDLHSIAFPHLAGEWKGAGKDMEEARLQSAYTGAAIVYARNQALSHIGKPDPPGHAEVTTFATDGTNINFFAHYAGPSGEDGTLEYHQHQFATANVKDTYQGQKDGRRGLRNEQDHARQQSYTLRVQLKEHWKHRRDGLHPIAEAVPLPALDCELDETSAYEDEAGYEMVEQPYQPTPAAASIWRIIGSIWS</sequence>
<reference evidence="3 4" key="1">
    <citation type="journal article" date="2018" name="IMA Fungus">
        <title>IMA Genome-F 9: Draft genome sequence of Annulohypoxylon stygium, Aspergillus mulundensis, Berkeleyomyces basicola (syn. Thielaviopsis basicola), Ceratocystis smalleyi, two Cercospora beticola strains, Coleophoma cylindrospora, Fusarium fracticaudum, Phialophora cf. hyalina, and Morchella septimelata.</title>
        <authorList>
            <person name="Wingfield B.D."/>
            <person name="Bills G.F."/>
            <person name="Dong Y."/>
            <person name="Huang W."/>
            <person name="Nel W.J."/>
            <person name="Swalarsk-Parry B.S."/>
            <person name="Vaghefi N."/>
            <person name="Wilken P.M."/>
            <person name="An Z."/>
            <person name="de Beer Z.W."/>
            <person name="De Vos L."/>
            <person name="Chen L."/>
            <person name="Duong T.A."/>
            <person name="Gao Y."/>
            <person name="Hammerbacher A."/>
            <person name="Kikkert J.R."/>
            <person name="Li Y."/>
            <person name="Li H."/>
            <person name="Li K."/>
            <person name="Li Q."/>
            <person name="Liu X."/>
            <person name="Ma X."/>
            <person name="Naidoo K."/>
            <person name="Pethybridge S.J."/>
            <person name="Sun J."/>
            <person name="Steenkamp E.T."/>
            <person name="van der Nest M.A."/>
            <person name="van Wyk S."/>
            <person name="Wingfield M.J."/>
            <person name="Xiong C."/>
            <person name="Yue Q."/>
            <person name="Zhang X."/>
        </authorList>
    </citation>
    <scope>NUCLEOTIDE SEQUENCE [LARGE SCALE GENOMIC DNA]</scope>
    <source>
        <strain evidence="3 4">BP 5553</strain>
    </source>
</reference>
<feature type="region of interest" description="Disordered" evidence="1">
    <location>
        <begin position="261"/>
        <end position="280"/>
    </location>
</feature>
<name>A0A370U220_9HELO</name>
<gene>
    <name evidence="3" type="ORF">BP5553_01790</name>
</gene>
<dbReference type="RefSeq" id="XP_031874467.1">
    <property type="nucleotide sequence ID" value="XM_032010413.1"/>
</dbReference>
<dbReference type="Pfam" id="PF25545">
    <property type="entry name" value="DUF7924"/>
    <property type="match status" value="1"/>
</dbReference>
<dbReference type="InterPro" id="IPR057684">
    <property type="entry name" value="DUF7924"/>
</dbReference>
<feature type="domain" description="DUF7924" evidence="2">
    <location>
        <begin position="119"/>
        <end position="261"/>
    </location>
</feature>
<evidence type="ECO:0000313" key="3">
    <source>
        <dbReference type="EMBL" id="RDL41811.1"/>
    </source>
</evidence>
<protein>
    <recommendedName>
        <fullName evidence="2">DUF7924 domain-containing protein</fullName>
    </recommendedName>
</protein>
<accession>A0A370U220</accession>
<dbReference type="EMBL" id="NPIC01000001">
    <property type="protein sequence ID" value="RDL41811.1"/>
    <property type="molecule type" value="Genomic_DNA"/>
</dbReference>
<comment type="caution">
    <text evidence="3">The sequence shown here is derived from an EMBL/GenBank/DDBJ whole genome shotgun (WGS) entry which is preliminary data.</text>
</comment>
<evidence type="ECO:0000259" key="2">
    <source>
        <dbReference type="Pfam" id="PF25545"/>
    </source>
</evidence>
<dbReference type="Proteomes" id="UP000254866">
    <property type="component" value="Unassembled WGS sequence"/>
</dbReference>
<keyword evidence="4" id="KW-1185">Reference proteome</keyword>
<feature type="compositionally biased region" description="Basic and acidic residues" evidence="1">
    <location>
        <begin position="266"/>
        <end position="280"/>
    </location>
</feature>
<dbReference type="STRING" id="2656787.A0A370U220"/>
<evidence type="ECO:0000256" key="1">
    <source>
        <dbReference type="SAM" id="MobiDB-lite"/>
    </source>
</evidence>
<feature type="region of interest" description="Disordered" evidence="1">
    <location>
        <begin position="1"/>
        <end position="26"/>
    </location>
</feature>
<dbReference type="OrthoDB" id="3439169at2759"/>
<organism evidence="3 4">
    <name type="scientific">Venustampulla echinocandica</name>
    <dbReference type="NCBI Taxonomy" id="2656787"/>
    <lineage>
        <taxon>Eukaryota</taxon>
        <taxon>Fungi</taxon>
        <taxon>Dikarya</taxon>
        <taxon>Ascomycota</taxon>
        <taxon>Pezizomycotina</taxon>
        <taxon>Leotiomycetes</taxon>
        <taxon>Helotiales</taxon>
        <taxon>Pleuroascaceae</taxon>
        <taxon>Venustampulla</taxon>
    </lineage>
</organism>
<proteinExistence type="predicted"/>
<dbReference type="GeneID" id="43594639"/>
<dbReference type="AlphaFoldDB" id="A0A370U220"/>